<keyword evidence="2" id="KW-1185">Reference proteome</keyword>
<dbReference type="EMBL" id="ACGP01000149">
    <property type="protein sequence ID" value="EEI24241.1"/>
    <property type="molecule type" value="Genomic_DNA"/>
</dbReference>
<dbReference type="HOGENOM" id="CLU_2954673_0_0_9"/>
<protein>
    <submittedName>
        <fullName evidence="1">Uncharacterized protein</fullName>
    </submittedName>
</protein>
<proteinExistence type="predicted"/>
<evidence type="ECO:0000313" key="1">
    <source>
        <dbReference type="EMBL" id="EEI24241.1"/>
    </source>
</evidence>
<sequence length="59" mass="7175">MIEVQWHPKFLFETMPEEKKLFESSIHGCNDRIQLNQVNNNDLKMVDFSRRKRIEPLMI</sequence>
<comment type="caution">
    <text evidence="1">The sequence shown here is derived from an EMBL/GenBank/DDBJ whole genome shotgun (WGS) entry which is preliminary data.</text>
</comment>
<dbReference type="Proteomes" id="UP000003752">
    <property type="component" value="Unassembled WGS sequence"/>
</dbReference>
<reference evidence="1 2" key="1">
    <citation type="submission" date="2009-01" db="EMBL/GenBank/DDBJ databases">
        <authorList>
            <person name="Qin X."/>
            <person name="Bachman B."/>
            <person name="Battles P."/>
            <person name="Bell A."/>
            <person name="Bess C."/>
            <person name="Bickham C."/>
            <person name="Chaboub L."/>
            <person name="Chen D."/>
            <person name="Coyle M."/>
            <person name="Deiros D.R."/>
            <person name="Dinh H."/>
            <person name="Forbes L."/>
            <person name="Fowler G."/>
            <person name="Francisco L."/>
            <person name="Fu Q."/>
            <person name="Gubbala S."/>
            <person name="Hale W."/>
            <person name="Han Y."/>
            <person name="Hemphill L."/>
            <person name="Highlander S.K."/>
            <person name="Hirani K."/>
            <person name="Hogues M."/>
            <person name="Jackson L."/>
            <person name="Jakkamsetti A."/>
            <person name="Javaid M."/>
            <person name="Jiang H."/>
            <person name="Korchina V."/>
            <person name="Kovar C."/>
            <person name="Lara F."/>
            <person name="Lee S."/>
            <person name="Mata R."/>
            <person name="Mathew T."/>
            <person name="Moen C."/>
            <person name="Morales K."/>
            <person name="Munidasa M."/>
            <person name="Nazareth L."/>
            <person name="Ngo R."/>
            <person name="Nguyen L."/>
            <person name="Okwuonu G."/>
            <person name="Ongeri F."/>
            <person name="Patil S."/>
            <person name="Petrosino J."/>
            <person name="Pham C."/>
            <person name="Pham P."/>
            <person name="Pu L.-L."/>
            <person name="Puazo M."/>
            <person name="Raj R."/>
            <person name="Reid J."/>
            <person name="Rouhana J."/>
            <person name="Saada N."/>
            <person name="Shang Y."/>
            <person name="Simmons D."/>
            <person name="Thornton R."/>
            <person name="Warren J."/>
            <person name="Weissenberger G."/>
            <person name="Zhang J."/>
            <person name="Zhang L."/>
            <person name="Zhou C."/>
            <person name="Zhu D."/>
            <person name="Muzny D."/>
            <person name="Worley K."/>
            <person name="Gibbs R."/>
        </authorList>
    </citation>
    <scope>NUCLEOTIDE SEQUENCE [LARGE SCALE GENOMIC DNA]</scope>
    <source>
        <strain evidence="2">ATCC 8290 / DSM 20176 / CCUG 30140 / JCM 1155 / KCTC 3500 / NBRC 15886 / NCIMB 8040 / NRRL B-1843 / 9</strain>
    </source>
</reference>
<evidence type="ECO:0000313" key="2">
    <source>
        <dbReference type="Proteomes" id="UP000003752"/>
    </source>
</evidence>
<gene>
    <name evidence="1" type="ORF">HMPREF0519_1618</name>
</gene>
<organism evidence="1 2">
    <name type="scientific">Lentilactobacillus hilgardii (strain ATCC 8290 / DSM 20176 / CCUG 30140 / JCM 1155 / KCTC 3500 / NBRC 15886 / NCIMB 8040 / NRRL B-1843 / 9)</name>
    <dbReference type="NCBI Taxonomy" id="1423757"/>
    <lineage>
        <taxon>Bacteria</taxon>
        <taxon>Bacillati</taxon>
        <taxon>Bacillota</taxon>
        <taxon>Bacilli</taxon>
        <taxon>Lactobacillales</taxon>
        <taxon>Lactobacillaceae</taxon>
        <taxon>Lentilactobacillus</taxon>
    </lineage>
</organism>
<accession>C0XK57</accession>
<dbReference type="AlphaFoldDB" id="C0XK57"/>
<name>C0XK57_LENH9</name>